<dbReference type="Proteomes" id="UP000887574">
    <property type="component" value="Unplaced"/>
</dbReference>
<dbReference type="AlphaFoldDB" id="A0A915EKC2"/>
<name>A0A915EKC2_9BILA</name>
<evidence type="ECO:0000259" key="1">
    <source>
        <dbReference type="Pfam" id="PF21144"/>
    </source>
</evidence>
<feature type="domain" description="RNA helicase aquarius insertion" evidence="1">
    <location>
        <begin position="92"/>
        <end position="147"/>
    </location>
</feature>
<accession>A0A915EKC2</accession>
<evidence type="ECO:0000313" key="3">
    <source>
        <dbReference type="WBParaSite" id="jg6812"/>
    </source>
</evidence>
<dbReference type="Pfam" id="PF21144">
    <property type="entry name" value="Aquarius_N_3rd"/>
    <property type="match status" value="1"/>
</dbReference>
<dbReference type="InterPro" id="IPR048967">
    <property type="entry name" value="Aquarius_insert"/>
</dbReference>
<dbReference type="WBParaSite" id="jg6812">
    <property type="protein sequence ID" value="jg6812"/>
    <property type="gene ID" value="jg6812"/>
</dbReference>
<protein>
    <submittedName>
        <fullName evidence="3">Intron-binding protein aquarius N-terminal domain-containing protein</fullName>
    </submittedName>
</protein>
<organism evidence="2 3">
    <name type="scientific">Ditylenchus dipsaci</name>
    <dbReference type="NCBI Taxonomy" id="166011"/>
    <lineage>
        <taxon>Eukaryota</taxon>
        <taxon>Metazoa</taxon>
        <taxon>Ecdysozoa</taxon>
        <taxon>Nematoda</taxon>
        <taxon>Chromadorea</taxon>
        <taxon>Rhabditida</taxon>
        <taxon>Tylenchina</taxon>
        <taxon>Tylenchomorpha</taxon>
        <taxon>Sphaerularioidea</taxon>
        <taxon>Anguinidae</taxon>
        <taxon>Anguininae</taxon>
        <taxon>Ditylenchus</taxon>
    </lineage>
</organism>
<reference evidence="3" key="1">
    <citation type="submission" date="2022-11" db="UniProtKB">
        <authorList>
            <consortium name="WormBaseParasite"/>
        </authorList>
    </citation>
    <scope>IDENTIFICATION</scope>
</reference>
<keyword evidence="2" id="KW-1185">Reference proteome</keyword>
<proteinExistence type="predicted"/>
<sequence>MQSRDGRRFKDFPCSFRLQSVSTGHGNGGKDMEIYFSFNLLVRRDPKANNFKAVLATIRQLLNTECVVPEWLHDLVLGYGEPNVAHYSRMNNTVATVNFNDTFLSYEHLLASFPGKKVVCGEQKPQPPFKLTFNEFVPQHDVQEKQRDISILVECEKKNELLFAASQEECRQNAISFTPAQVEAIKSGMQPGLTIVVDLQGQERRMLLFRSSRIYITIGRSRER</sequence>
<evidence type="ECO:0000313" key="2">
    <source>
        <dbReference type="Proteomes" id="UP000887574"/>
    </source>
</evidence>